<evidence type="ECO:0000256" key="8">
    <source>
        <dbReference type="SAM" id="Phobius"/>
    </source>
</evidence>
<keyword evidence="6 10" id="KW-0418">Kinase</keyword>
<dbReference type="InterPro" id="IPR003661">
    <property type="entry name" value="HisK_dim/P_dom"/>
</dbReference>
<keyword evidence="8" id="KW-1133">Transmembrane helix</keyword>
<dbReference type="SMART" id="SM00387">
    <property type="entry name" value="HATPase_c"/>
    <property type="match status" value="1"/>
</dbReference>
<keyword evidence="7" id="KW-0902">Two-component regulatory system</keyword>
<dbReference type="EMBL" id="DXCD01000048">
    <property type="protein sequence ID" value="HIZ12647.1"/>
    <property type="molecule type" value="Genomic_DNA"/>
</dbReference>
<sequence length="467" mass="52408">MKSVAKLTRRFVGILSLSMFLLLAVNFILLLAIASNQTPGIGPWTTASETEAALQKTEYGYMLSDEMTENLKAEKAWALYIDNETKQVLWHTEDLPAEIPMQYTIADISSLTRGYLADYPTYTAGSEEGLVVVGFPKDRYWKHMSPSWDYDFIKNSPYIALSVIGINVAVIFLIYVTANTKLLRSVKPIADGIQALPTKVPVYVKEKGLLSDLAKNINQTAEILQSQRRDLRKKEAARADWISGVSHDIRTPLSMVMGYAGQLEDDPGLPEEDRKKASVIRRQSVKMKNLVNDLNLASKLEYNMQPLQLEQVNLVSVARQCAADFINTDFSEKYLLEWKAEEDLPACVIEGDRNLLCRAVNNLLNNAQNHNPDGCHIMMEIYIEGKECCIAIEDDGVGITEEKLEKLKNTPHYMMNDSGADEPRHGLGLLIVRQIVKAHHGEAVFSSVTPHGLRIEIRLPIQEGHIH</sequence>
<dbReference type="Pfam" id="PF00512">
    <property type="entry name" value="HisKA"/>
    <property type="match status" value="1"/>
</dbReference>
<reference evidence="10" key="2">
    <citation type="submission" date="2021-04" db="EMBL/GenBank/DDBJ databases">
        <authorList>
            <person name="Gilroy R."/>
        </authorList>
    </citation>
    <scope>NUCLEOTIDE SEQUENCE</scope>
    <source>
        <strain evidence="10">ChiGjej1B1-13045</strain>
    </source>
</reference>
<evidence type="ECO:0000313" key="10">
    <source>
        <dbReference type="EMBL" id="HIZ12647.1"/>
    </source>
</evidence>
<reference evidence="10" key="1">
    <citation type="journal article" date="2021" name="PeerJ">
        <title>Extensive microbial diversity within the chicken gut microbiome revealed by metagenomics and culture.</title>
        <authorList>
            <person name="Gilroy R."/>
            <person name="Ravi A."/>
            <person name="Getino M."/>
            <person name="Pursley I."/>
            <person name="Horton D.L."/>
            <person name="Alikhan N.F."/>
            <person name="Baker D."/>
            <person name="Gharbi K."/>
            <person name="Hall N."/>
            <person name="Watson M."/>
            <person name="Adriaenssens E.M."/>
            <person name="Foster-Nyarko E."/>
            <person name="Jarju S."/>
            <person name="Secka A."/>
            <person name="Antonio M."/>
            <person name="Oren A."/>
            <person name="Chaudhuri R.R."/>
            <person name="La Ragione R."/>
            <person name="Hildebrand F."/>
            <person name="Pallen M.J."/>
        </authorList>
    </citation>
    <scope>NUCLEOTIDE SEQUENCE</scope>
    <source>
        <strain evidence="10">ChiGjej1B1-13045</strain>
    </source>
</reference>
<evidence type="ECO:0000256" key="1">
    <source>
        <dbReference type="ARBA" id="ARBA00000085"/>
    </source>
</evidence>
<dbReference type="GO" id="GO:0016036">
    <property type="term" value="P:cellular response to phosphate starvation"/>
    <property type="evidence" value="ECO:0007669"/>
    <property type="project" value="TreeGrafter"/>
</dbReference>
<feature type="transmembrane region" description="Helical" evidence="8">
    <location>
        <begin position="158"/>
        <end position="178"/>
    </location>
</feature>
<evidence type="ECO:0000256" key="6">
    <source>
        <dbReference type="ARBA" id="ARBA00022777"/>
    </source>
</evidence>
<dbReference type="InterPro" id="IPR036097">
    <property type="entry name" value="HisK_dim/P_sf"/>
</dbReference>
<keyword evidence="8" id="KW-0812">Transmembrane</keyword>
<feature type="domain" description="Histidine kinase" evidence="9">
    <location>
        <begin position="244"/>
        <end position="463"/>
    </location>
</feature>
<dbReference type="AlphaFoldDB" id="A0A9D2IJN4"/>
<dbReference type="GO" id="GO:0000155">
    <property type="term" value="F:phosphorelay sensor kinase activity"/>
    <property type="evidence" value="ECO:0007669"/>
    <property type="project" value="InterPro"/>
</dbReference>
<dbReference type="InterPro" id="IPR003594">
    <property type="entry name" value="HATPase_dom"/>
</dbReference>
<dbReference type="SUPFAM" id="SSF55874">
    <property type="entry name" value="ATPase domain of HSP90 chaperone/DNA topoisomerase II/histidine kinase"/>
    <property type="match status" value="1"/>
</dbReference>
<dbReference type="InterPro" id="IPR050351">
    <property type="entry name" value="BphY/WalK/GraS-like"/>
</dbReference>
<evidence type="ECO:0000259" key="9">
    <source>
        <dbReference type="PROSITE" id="PS50109"/>
    </source>
</evidence>
<comment type="subcellular location">
    <subcellularLocation>
        <location evidence="2">Membrane</location>
    </subcellularLocation>
</comment>
<dbReference type="SUPFAM" id="SSF47384">
    <property type="entry name" value="Homodimeric domain of signal transducing histidine kinase"/>
    <property type="match status" value="1"/>
</dbReference>
<proteinExistence type="predicted"/>
<evidence type="ECO:0000256" key="5">
    <source>
        <dbReference type="ARBA" id="ARBA00022679"/>
    </source>
</evidence>
<evidence type="ECO:0000256" key="2">
    <source>
        <dbReference type="ARBA" id="ARBA00004370"/>
    </source>
</evidence>
<evidence type="ECO:0000256" key="7">
    <source>
        <dbReference type="ARBA" id="ARBA00023012"/>
    </source>
</evidence>
<dbReference type="CDD" id="cd00082">
    <property type="entry name" value="HisKA"/>
    <property type="match status" value="1"/>
</dbReference>
<dbReference type="EC" id="2.7.13.3" evidence="3"/>
<dbReference type="Gene3D" id="3.30.565.10">
    <property type="entry name" value="Histidine kinase-like ATPase, C-terminal domain"/>
    <property type="match status" value="1"/>
</dbReference>
<evidence type="ECO:0000313" key="11">
    <source>
        <dbReference type="Proteomes" id="UP000824017"/>
    </source>
</evidence>
<name>A0A9D2IJN4_9FIRM</name>
<organism evidence="10 11">
    <name type="scientific">Candidatus Mediterraneibacter stercorigallinarum</name>
    <dbReference type="NCBI Taxonomy" id="2838686"/>
    <lineage>
        <taxon>Bacteria</taxon>
        <taxon>Bacillati</taxon>
        <taxon>Bacillota</taxon>
        <taxon>Clostridia</taxon>
        <taxon>Lachnospirales</taxon>
        <taxon>Lachnospiraceae</taxon>
        <taxon>Mediterraneibacter</taxon>
    </lineage>
</organism>
<accession>A0A9D2IJN4</accession>
<evidence type="ECO:0000256" key="4">
    <source>
        <dbReference type="ARBA" id="ARBA00022553"/>
    </source>
</evidence>
<dbReference type="GO" id="GO:0004721">
    <property type="term" value="F:phosphoprotein phosphatase activity"/>
    <property type="evidence" value="ECO:0007669"/>
    <property type="project" value="TreeGrafter"/>
</dbReference>
<gene>
    <name evidence="10" type="ORF">H9817_01785</name>
</gene>
<dbReference type="Proteomes" id="UP000824017">
    <property type="component" value="Unassembled WGS sequence"/>
</dbReference>
<comment type="caution">
    <text evidence="10">The sequence shown here is derived from an EMBL/GenBank/DDBJ whole genome shotgun (WGS) entry which is preliminary data.</text>
</comment>
<dbReference type="Pfam" id="PF02518">
    <property type="entry name" value="HATPase_c"/>
    <property type="match status" value="1"/>
</dbReference>
<comment type="catalytic activity">
    <reaction evidence="1">
        <text>ATP + protein L-histidine = ADP + protein N-phospho-L-histidine.</text>
        <dbReference type="EC" id="2.7.13.3"/>
    </reaction>
</comment>
<keyword evidence="5" id="KW-0808">Transferase</keyword>
<dbReference type="InterPro" id="IPR036890">
    <property type="entry name" value="HATPase_C_sf"/>
</dbReference>
<dbReference type="InterPro" id="IPR004358">
    <property type="entry name" value="Sig_transdc_His_kin-like_C"/>
</dbReference>
<keyword evidence="8" id="KW-0472">Membrane</keyword>
<dbReference type="InterPro" id="IPR005467">
    <property type="entry name" value="His_kinase_dom"/>
</dbReference>
<dbReference type="PANTHER" id="PTHR45453:SF1">
    <property type="entry name" value="PHOSPHATE REGULON SENSOR PROTEIN PHOR"/>
    <property type="match status" value="1"/>
</dbReference>
<dbReference type="GO" id="GO:0005886">
    <property type="term" value="C:plasma membrane"/>
    <property type="evidence" value="ECO:0007669"/>
    <property type="project" value="TreeGrafter"/>
</dbReference>
<keyword evidence="4" id="KW-0597">Phosphoprotein</keyword>
<dbReference type="PROSITE" id="PS50109">
    <property type="entry name" value="HIS_KIN"/>
    <property type="match status" value="1"/>
</dbReference>
<dbReference type="PANTHER" id="PTHR45453">
    <property type="entry name" value="PHOSPHATE REGULON SENSOR PROTEIN PHOR"/>
    <property type="match status" value="1"/>
</dbReference>
<feature type="transmembrane region" description="Helical" evidence="8">
    <location>
        <begin position="12"/>
        <end position="34"/>
    </location>
</feature>
<dbReference type="SMART" id="SM00388">
    <property type="entry name" value="HisKA"/>
    <property type="match status" value="1"/>
</dbReference>
<protein>
    <recommendedName>
        <fullName evidence="3">histidine kinase</fullName>
        <ecNumber evidence="3">2.7.13.3</ecNumber>
    </recommendedName>
</protein>
<dbReference type="PRINTS" id="PR00344">
    <property type="entry name" value="BCTRLSENSOR"/>
</dbReference>
<evidence type="ECO:0000256" key="3">
    <source>
        <dbReference type="ARBA" id="ARBA00012438"/>
    </source>
</evidence>
<dbReference type="Gene3D" id="1.10.287.130">
    <property type="match status" value="1"/>
</dbReference>